<accession>A0AAV3UD60</accession>
<organism evidence="1 2">
    <name type="scientific">Haladaptatus pallidirubidus</name>
    <dbReference type="NCBI Taxonomy" id="1008152"/>
    <lineage>
        <taxon>Archaea</taxon>
        <taxon>Methanobacteriati</taxon>
        <taxon>Methanobacteriota</taxon>
        <taxon>Stenosarchaea group</taxon>
        <taxon>Halobacteria</taxon>
        <taxon>Halobacteriales</taxon>
        <taxon>Haladaptataceae</taxon>
        <taxon>Haladaptatus</taxon>
    </lineage>
</organism>
<comment type="caution">
    <text evidence="1">The sequence shown here is derived from an EMBL/GenBank/DDBJ whole genome shotgun (WGS) entry which is preliminary data.</text>
</comment>
<dbReference type="InterPro" id="IPR011050">
    <property type="entry name" value="Pectin_lyase_fold/virulence"/>
</dbReference>
<proteinExistence type="predicted"/>
<dbReference type="InterPro" id="IPR012334">
    <property type="entry name" value="Pectin_lyas_fold"/>
</dbReference>
<reference evidence="1 2" key="1">
    <citation type="journal article" date="2019" name="Int. J. Syst. Evol. Microbiol.">
        <title>The Global Catalogue of Microorganisms (GCM) 10K type strain sequencing project: providing services to taxonomists for standard genome sequencing and annotation.</title>
        <authorList>
            <consortium name="The Broad Institute Genomics Platform"/>
            <consortium name="The Broad Institute Genome Sequencing Center for Infectious Disease"/>
            <person name="Wu L."/>
            <person name="Ma J."/>
        </authorList>
    </citation>
    <scope>NUCLEOTIDE SEQUENCE [LARGE SCALE GENOMIC DNA]</scope>
    <source>
        <strain evidence="1 2">JCM 17504</strain>
    </source>
</reference>
<dbReference type="Proteomes" id="UP001501729">
    <property type="component" value="Unassembled WGS sequence"/>
</dbReference>
<keyword evidence="2" id="KW-1185">Reference proteome</keyword>
<evidence type="ECO:0000313" key="1">
    <source>
        <dbReference type="EMBL" id="GAA5043696.1"/>
    </source>
</evidence>
<dbReference type="RefSeq" id="WP_227775670.1">
    <property type="nucleotide sequence ID" value="NZ_BAABKX010000001.1"/>
</dbReference>
<name>A0AAV3UD60_9EURY</name>
<protein>
    <recommendedName>
        <fullName evidence="3">Right handed beta helix region</fullName>
    </recommendedName>
</protein>
<dbReference type="AlphaFoldDB" id="A0AAV3UD60"/>
<dbReference type="Gene3D" id="2.160.20.10">
    <property type="entry name" value="Single-stranded right-handed beta-helix, Pectin lyase-like"/>
    <property type="match status" value="1"/>
</dbReference>
<evidence type="ECO:0008006" key="3">
    <source>
        <dbReference type="Google" id="ProtNLM"/>
    </source>
</evidence>
<dbReference type="GeneID" id="68611437"/>
<dbReference type="EMBL" id="BAABKX010000001">
    <property type="protein sequence ID" value="GAA5043696.1"/>
    <property type="molecule type" value="Genomic_DNA"/>
</dbReference>
<gene>
    <name evidence="1" type="ORF">GCM10025751_08850</name>
</gene>
<dbReference type="SUPFAM" id="SSF51126">
    <property type="entry name" value="Pectin lyase-like"/>
    <property type="match status" value="1"/>
</dbReference>
<evidence type="ECO:0000313" key="2">
    <source>
        <dbReference type="Proteomes" id="UP001501729"/>
    </source>
</evidence>
<sequence>MLSTAGGHHDQDPPLPTATMIDWNVVNVAEVEPEIRTGEKSLHRVLAEHAGARTKFVLPEGRYNLDGRFEHDDCEAIAIAGDPHATLVVTDPDQQYGLDVGGGWGATPENSADSVEIRNLTFDMTADGVGSQAISARASRDLRIEDVTVAGECAAAGKGALGAIYAAVTHPDGSGVVSVSLPDGCEFRPDAYPGQSAVESQTSHPIGISVTDDHRGELTFRDCRVEGWVNNGGYLAGGEGPCIVEGGVWRNNGNANLRLGDGDIARDVRIEVDVTEYTGCGLWLQDGDVRISGGELSLPNCDNDGLRVSSESARVRDLKIDCESSARAIKVNDGDGSILLDGVELDDWGDGSKHGYCAEIWREGTTLRNCRLAFHSGENNRNGINLVAAEIVFDGVTATHDADDRTTVLVKGDRVSLLNSTFRGSVDVDRKNAASPRFERNDFTDCDCIGFDY</sequence>